<evidence type="ECO:0000313" key="2">
    <source>
        <dbReference type="Proteomes" id="UP001549366"/>
    </source>
</evidence>
<reference evidence="1 2" key="1">
    <citation type="submission" date="2024-06" db="EMBL/GenBank/DDBJ databases">
        <title>Genomic Encyclopedia of Type Strains, Phase V (KMG-V): Genome sequencing to study the core and pangenomes of soil and plant-associated prokaryotes.</title>
        <authorList>
            <person name="Whitman W."/>
        </authorList>
    </citation>
    <scope>NUCLEOTIDE SEQUENCE [LARGE SCALE GENOMIC DNA]</scope>
    <source>
        <strain evidence="1 2">NE40</strain>
    </source>
</reference>
<accession>A0ABV2SGW7</accession>
<dbReference type="Proteomes" id="UP001549366">
    <property type="component" value="Unassembled WGS sequence"/>
</dbReference>
<comment type="caution">
    <text evidence="1">The sequence shown here is derived from an EMBL/GenBank/DDBJ whole genome shotgun (WGS) entry which is preliminary data.</text>
</comment>
<organism evidence="1 2">
    <name type="scientific">Endozoicomonas lisbonensis</name>
    <dbReference type="NCBI Taxonomy" id="3120522"/>
    <lineage>
        <taxon>Bacteria</taxon>
        <taxon>Pseudomonadati</taxon>
        <taxon>Pseudomonadota</taxon>
        <taxon>Gammaproteobacteria</taxon>
        <taxon>Oceanospirillales</taxon>
        <taxon>Endozoicomonadaceae</taxon>
        <taxon>Endozoicomonas</taxon>
    </lineage>
</organism>
<evidence type="ECO:0000313" key="1">
    <source>
        <dbReference type="EMBL" id="MET4756995.1"/>
    </source>
</evidence>
<dbReference type="EMBL" id="JBEWTB010000002">
    <property type="protein sequence ID" value="MET4756995.1"/>
    <property type="molecule type" value="Genomic_DNA"/>
</dbReference>
<sequence>MNDFNDQLFFHYQRRLRIKNNRNRQPLWRFICRQSTGQVQKNSKGLALKSGEL</sequence>
<keyword evidence="2" id="KW-1185">Reference proteome</keyword>
<protein>
    <submittedName>
        <fullName evidence="1">Uncharacterized protein</fullName>
    </submittedName>
</protein>
<gene>
    <name evidence="1" type="ORF">V5J35_002187</name>
</gene>
<proteinExistence type="predicted"/>
<name>A0ABV2SGW7_9GAMM</name>